<comment type="caution">
    <text evidence="2">The sequence shown here is derived from an EMBL/GenBank/DDBJ whole genome shotgun (WGS) entry which is preliminary data.</text>
</comment>
<dbReference type="InterPro" id="IPR036691">
    <property type="entry name" value="Endo/exonu/phosph_ase_sf"/>
</dbReference>
<feature type="non-terminal residue" evidence="2">
    <location>
        <position position="493"/>
    </location>
</feature>
<evidence type="ECO:0000313" key="2">
    <source>
        <dbReference type="EMBL" id="KAG6936025.1"/>
    </source>
</evidence>
<gene>
    <name evidence="2" type="ORF">G0U57_013539</name>
</gene>
<dbReference type="InterPro" id="IPR005135">
    <property type="entry name" value="Endo/exonuclease/phosphatase"/>
</dbReference>
<dbReference type="Proteomes" id="UP000765507">
    <property type="component" value="Unassembled WGS sequence"/>
</dbReference>
<protein>
    <submittedName>
        <fullName evidence="2">Craniofacial development protein 2</fullName>
    </submittedName>
</protein>
<dbReference type="OrthoDB" id="410381at2759"/>
<feature type="domain" description="Endonuclease/exonuclease/phosphatase" evidence="1">
    <location>
        <begin position="6"/>
        <end position="128"/>
    </location>
</feature>
<dbReference type="GO" id="GO:0003824">
    <property type="term" value="F:catalytic activity"/>
    <property type="evidence" value="ECO:0007669"/>
    <property type="project" value="InterPro"/>
</dbReference>
<dbReference type="Pfam" id="PF14529">
    <property type="entry name" value="Exo_endo_phos_2"/>
    <property type="match status" value="1"/>
</dbReference>
<name>A0A8T1T5F8_CHESE</name>
<keyword evidence="3" id="KW-1185">Reference proteome</keyword>
<dbReference type="AlphaFoldDB" id="A0A8T1T5F8"/>
<accession>A0A8T1T5F8</accession>
<feature type="non-terminal residue" evidence="2">
    <location>
        <position position="1"/>
    </location>
</feature>
<dbReference type="Gene3D" id="3.60.10.10">
    <property type="entry name" value="Endonuclease/exonuclease/phosphatase"/>
    <property type="match status" value="1"/>
</dbReference>
<evidence type="ECO:0000259" key="1">
    <source>
        <dbReference type="Pfam" id="PF14529"/>
    </source>
</evidence>
<proteinExistence type="predicted"/>
<organism evidence="2 3">
    <name type="scientific">Chelydra serpentina</name>
    <name type="common">Snapping turtle</name>
    <name type="synonym">Testudo serpentina</name>
    <dbReference type="NCBI Taxonomy" id="8475"/>
    <lineage>
        <taxon>Eukaryota</taxon>
        <taxon>Metazoa</taxon>
        <taxon>Chordata</taxon>
        <taxon>Craniata</taxon>
        <taxon>Vertebrata</taxon>
        <taxon>Euteleostomi</taxon>
        <taxon>Archelosauria</taxon>
        <taxon>Testudinata</taxon>
        <taxon>Testudines</taxon>
        <taxon>Cryptodira</taxon>
        <taxon>Durocryptodira</taxon>
        <taxon>Americhelydia</taxon>
        <taxon>Chelydroidea</taxon>
        <taxon>Chelydridae</taxon>
        <taxon>Chelydra</taxon>
    </lineage>
</organism>
<dbReference type="SUPFAM" id="SSF56219">
    <property type="entry name" value="DNase I-like"/>
    <property type="match status" value="1"/>
</dbReference>
<sequence length="493" mass="56845">RDSKVEFYDQLDTIIRSIPKEEHLILLGDFNARVGADHNFWPICLGKFGIGEMNENGQRLLELCSYHDLSITNSFFQTKPQHKVSWRHPRSMHWHQLDLIITRRSALKCVLLTRTFHSADCDSDHSLVCSKMRLQPEKIHRSRPEGKPRIDVSKAHPDKAEKFTHALSKVLNCMPPGGCAKERWDHIRDAVHSTAMKVFGKKRKMNNDWFEANSATLTPAIEERRAVHLEYKRSPSHRTLQEYRFARSKVQRLARQCANDYWLQLCRSIQLSADTGNIRGMYDGIKKAMGPTKKWRVSLKSATGENIQEKSKQMDRWVEHYSEVYSRQNTVTEAALNTVDGFPIETELDEKPTMEELKKVIESLSTGKAPGKDGIPPEVIKCGINVLLEHLHDLFCQCWDEGAVPQYMRDANIVTLYKNKGDRSDCNNYRGISLLSVAGKVFARVILNRLQKLADRVYPESQCRFRAGRSTTDMVFSLRQLQEKCREQHKPLL</sequence>
<dbReference type="EMBL" id="JAHGAV010000037">
    <property type="protein sequence ID" value="KAG6936025.1"/>
    <property type="molecule type" value="Genomic_DNA"/>
</dbReference>
<dbReference type="PANTHER" id="PTHR19446">
    <property type="entry name" value="REVERSE TRANSCRIPTASES"/>
    <property type="match status" value="1"/>
</dbReference>
<reference evidence="2 3" key="1">
    <citation type="journal article" date="2020" name="G3 (Bethesda)">
        <title>Draft Genome of the Common Snapping Turtle, Chelydra serpentina, a Model for Phenotypic Plasticity in Reptiles.</title>
        <authorList>
            <person name="Das D."/>
            <person name="Singh S.K."/>
            <person name="Bierstedt J."/>
            <person name="Erickson A."/>
            <person name="Galli G.L.J."/>
            <person name="Crossley D.A. 2nd"/>
            <person name="Rhen T."/>
        </authorList>
    </citation>
    <scope>NUCLEOTIDE SEQUENCE [LARGE SCALE GENOMIC DNA]</scope>
    <source>
        <strain evidence="2">KW</strain>
    </source>
</reference>
<evidence type="ECO:0000313" key="3">
    <source>
        <dbReference type="Proteomes" id="UP000765507"/>
    </source>
</evidence>